<dbReference type="AlphaFoldDB" id="A0AAJ8C0V5"/>
<reference evidence="1" key="2">
    <citation type="submission" date="2025-08" db="UniProtKB">
        <authorList>
            <consortium name="RefSeq"/>
        </authorList>
    </citation>
    <scope>IDENTIFICATION</scope>
</reference>
<dbReference type="RefSeq" id="XP_059606071.1">
    <property type="nucleotide sequence ID" value="XM_059747921.1"/>
</dbReference>
<organism evidence="1">
    <name type="scientific">Aspergillus niger</name>
    <dbReference type="NCBI Taxonomy" id="5061"/>
    <lineage>
        <taxon>Eukaryota</taxon>
        <taxon>Fungi</taxon>
        <taxon>Dikarya</taxon>
        <taxon>Ascomycota</taxon>
        <taxon>Pezizomycotina</taxon>
        <taxon>Eurotiomycetes</taxon>
        <taxon>Eurotiomycetidae</taxon>
        <taxon>Eurotiales</taxon>
        <taxon>Aspergillaceae</taxon>
        <taxon>Aspergillus</taxon>
        <taxon>Aspergillus subgen. Circumdati</taxon>
    </lineage>
</organism>
<evidence type="ECO:0000313" key="1">
    <source>
        <dbReference type="RefSeq" id="XP_059606071.1"/>
    </source>
</evidence>
<gene>
    <name evidence="1" type="ORF">An05g01510</name>
</gene>
<dbReference type="KEGG" id="ang:An05g01510"/>
<name>A0AAJ8C0V5_ASPNG</name>
<sequence length="48" mass="5462">MPAARERMTGFMLLAAVRDNYRGLPLMPCSLEKQCTLLTKSLMPGFWD</sequence>
<dbReference type="VEuPathDB" id="FungiDB:An05g01510"/>
<reference evidence="1" key="1">
    <citation type="submission" date="2025-02" db="EMBL/GenBank/DDBJ databases">
        <authorList>
            <consortium name="NCBI Genome Project"/>
        </authorList>
    </citation>
    <scope>NUCLEOTIDE SEQUENCE</scope>
</reference>
<dbReference type="GeneID" id="84591137"/>
<accession>A0AAJ8C0V5</accession>
<proteinExistence type="predicted"/>
<protein>
    <submittedName>
        <fullName evidence="1">Uncharacterized protein</fullName>
    </submittedName>
</protein>